<dbReference type="Gene3D" id="3.30.565.10">
    <property type="entry name" value="Histidine kinase-like ATPase, C-terminal domain"/>
    <property type="match status" value="1"/>
</dbReference>
<evidence type="ECO:0000256" key="11">
    <source>
        <dbReference type="SAM" id="Phobius"/>
    </source>
</evidence>
<sequence length="472" mass="51968">MSWAERIIRLIETSTFKHAALSAFVFLLMAFGSMLLSSRQIESLLLDHVQGLVLSDIQAQQRQSLGNAYSLASRLSREPHHEKDDKIALVLSPDGRVLYGNHKLRQAVLERQSTANGWHNLSIPASDTPPMRLVGMQLRLPDGGLFLSAFNVLPMLERVRVIPIVTGAGLFAVLLSSLAIGLYSSLRSMRRVDRIRSALRAYVGGERGVTVPASLNGDEFDLLGTDINNVLARISLLMDEVKSVSSHLAHELRTPLTRLHNRLENAAERVDDELRGEILAAVEEAERIQRMFKAVLRIGEIEAGRCAHYFEWFDAYALLKDVTDYYQPLADSNGIRLQLEASAGGKLFGDRALLFQALANLLENALKYAGDKACITLLARLRDGCVEIGVADDGPGIPANQRGEAVKRFRRLHGSEQSGSGLGLALVNAITKLHSGALLLEENPPCGLLAVLRLARNHWDEERASLIEALRS</sequence>
<dbReference type="Pfam" id="PF02518">
    <property type="entry name" value="HATPase_c"/>
    <property type="match status" value="1"/>
</dbReference>
<comment type="catalytic activity">
    <reaction evidence="1">
        <text>ATP + protein L-histidine = ADP + protein N-phospho-L-histidine.</text>
        <dbReference type="EC" id="2.7.13.3"/>
    </reaction>
</comment>
<feature type="transmembrane region" description="Helical" evidence="11">
    <location>
        <begin position="162"/>
        <end position="186"/>
    </location>
</feature>
<evidence type="ECO:0000313" key="15">
    <source>
        <dbReference type="Proteomes" id="UP001410394"/>
    </source>
</evidence>
<feature type="transmembrane region" description="Helical" evidence="11">
    <location>
        <begin position="19"/>
        <end position="36"/>
    </location>
</feature>
<evidence type="ECO:0000256" key="7">
    <source>
        <dbReference type="ARBA" id="ARBA00022777"/>
    </source>
</evidence>
<dbReference type="PROSITE" id="PS50885">
    <property type="entry name" value="HAMP"/>
    <property type="match status" value="1"/>
</dbReference>
<dbReference type="InterPro" id="IPR003660">
    <property type="entry name" value="HAMP_dom"/>
</dbReference>
<dbReference type="RefSeq" id="WP_345919715.1">
    <property type="nucleotide sequence ID" value="NZ_JBDIVE010000005.1"/>
</dbReference>
<dbReference type="PANTHER" id="PTHR45436:SF8">
    <property type="entry name" value="HISTIDINE KINASE"/>
    <property type="match status" value="1"/>
</dbReference>
<dbReference type="InterPro" id="IPR003661">
    <property type="entry name" value="HisK_dim/P_dom"/>
</dbReference>
<dbReference type="Proteomes" id="UP001410394">
    <property type="component" value="Unassembled WGS sequence"/>
</dbReference>
<dbReference type="InterPro" id="IPR003594">
    <property type="entry name" value="HATPase_dom"/>
</dbReference>
<keyword evidence="6 11" id="KW-0812">Transmembrane</keyword>
<evidence type="ECO:0000256" key="9">
    <source>
        <dbReference type="ARBA" id="ARBA00023012"/>
    </source>
</evidence>
<comment type="subcellular location">
    <subcellularLocation>
        <location evidence="2">Membrane</location>
    </subcellularLocation>
</comment>
<dbReference type="InterPro" id="IPR036890">
    <property type="entry name" value="HATPase_C_sf"/>
</dbReference>
<evidence type="ECO:0000313" key="14">
    <source>
        <dbReference type="EMBL" id="MEN3068944.1"/>
    </source>
</evidence>
<dbReference type="Pfam" id="PF00512">
    <property type="entry name" value="HisKA"/>
    <property type="match status" value="1"/>
</dbReference>
<evidence type="ECO:0000256" key="2">
    <source>
        <dbReference type="ARBA" id="ARBA00004370"/>
    </source>
</evidence>
<keyword evidence="5" id="KW-0808">Transferase</keyword>
<evidence type="ECO:0000256" key="4">
    <source>
        <dbReference type="ARBA" id="ARBA00022553"/>
    </source>
</evidence>
<dbReference type="PRINTS" id="PR00344">
    <property type="entry name" value="BCTRLSENSOR"/>
</dbReference>
<accession>A0ABU9YYQ8</accession>
<comment type="caution">
    <text evidence="14">The sequence shown here is derived from an EMBL/GenBank/DDBJ whole genome shotgun (WGS) entry which is preliminary data.</text>
</comment>
<keyword evidence="8 11" id="KW-1133">Transmembrane helix</keyword>
<gene>
    <name evidence="14" type="ORF">ABDB84_10675</name>
</gene>
<feature type="domain" description="Histidine kinase" evidence="12">
    <location>
        <begin position="247"/>
        <end position="458"/>
    </location>
</feature>
<dbReference type="CDD" id="cd00082">
    <property type="entry name" value="HisKA"/>
    <property type="match status" value="1"/>
</dbReference>
<dbReference type="Gene3D" id="1.10.287.130">
    <property type="match status" value="1"/>
</dbReference>
<dbReference type="SMART" id="SM00387">
    <property type="entry name" value="HATPase_c"/>
    <property type="match status" value="1"/>
</dbReference>
<keyword evidence="15" id="KW-1185">Reference proteome</keyword>
<proteinExistence type="predicted"/>
<evidence type="ECO:0000256" key="6">
    <source>
        <dbReference type="ARBA" id="ARBA00022692"/>
    </source>
</evidence>
<dbReference type="GO" id="GO:0016301">
    <property type="term" value="F:kinase activity"/>
    <property type="evidence" value="ECO:0007669"/>
    <property type="project" value="UniProtKB-KW"/>
</dbReference>
<evidence type="ECO:0000256" key="10">
    <source>
        <dbReference type="ARBA" id="ARBA00023136"/>
    </source>
</evidence>
<dbReference type="SUPFAM" id="SSF47384">
    <property type="entry name" value="Homodimeric domain of signal transducing histidine kinase"/>
    <property type="match status" value="1"/>
</dbReference>
<keyword evidence="9" id="KW-0902">Two-component regulatory system</keyword>
<dbReference type="SMART" id="SM00388">
    <property type="entry name" value="HisKA"/>
    <property type="match status" value="1"/>
</dbReference>
<dbReference type="InterPro" id="IPR036097">
    <property type="entry name" value="HisK_dim/P_sf"/>
</dbReference>
<evidence type="ECO:0000259" key="13">
    <source>
        <dbReference type="PROSITE" id="PS50885"/>
    </source>
</evidence>
<protein>
    <recommendedName>
        <fullName evidence="3">histidine kinase</fullName>
        <ecNumber evidence="3">2.7.13.3</ecNumber>
    </recommendedName>
</protein>
<organism evidence="14 15">
    <name type="scientific">Uliginosibacterium sediminicola</name>
    <dbReference type="NCBI Taxonomy" id="2024550"/>
    <lineage>
        <taxon>Bacteria</taxon>
        <taxon>Pseudomonadati</taxon>
        <taxon>Pseudomonadota</taxon>
        <taxon>Betaproteobacteria</taxon>
        <taxon>Rhodocyclales</taxon>
        <taxon>Zoogloeaceae</taxon>
        <taxon>Uliginosibacterium</taxon>
    </lineage>
</organism>
<dbReference type="InterPro" id="IPR004358">
    <property type="entry name" value="Sig_transdc_His_kin-like_C"/>
</dbReference>
<evidence type="ECO:0000256" key="5">
    <source>
        <dbReference type="ARBA" id="ARBA00022679"/>
    </source>
</evidence>
<dbReference type="EC" id="2.7.13.3" evidence="3"/>
<evidence type="ECO:0000259" key="12">
    <source>
        <dbReference type="PROSITE" id="PS50109"/>
    </source>
</evidence>
<dbReference type="PROSITE" id="PS50109">
    <property type="entry name" value="HIS_KIN"/>
    <property type="match status" value="1"/>
</dbReference>
<keyword evidence="7 14" id="KW-0418">Kinase</keyword>
<dbReference type="PANTHER" id="PTHR45436">
    <property type="entry name" value="SENSOR HISTIDINE KINASE YKOH"/>
    <property type="match status" value="1"/>
</dbReference>
<dbReference type="InterPro" id="IPR050428">
    <property type="entry name" value="TCS_sensor_his_kinase"/>
</dbReference>
<dbReference type="SUPFAM" id="SSF55874">
    <property type="entry name" value="ATPase domain of HSP90 chaperone/DNA topoisomerase II/histidine kinase"/>
    <property type="match status" value="1"/>
</dbReference>
<reference evidence="14 15" key="1">
    <citation type="journal article" date="2018" name="Int. J. Syst. Evol. Microbiol.">
        <title>Uliginosibacterium sediminicola sp. nov., isolated from freshwater sediment.</title>
        <authorList>
            <person name="Hwang W.M."/>
            <person name="Kim S.M."/>
            <person name="Kang K."/>
            <person name="Ahn T.Y."/>
        </authorList>
    </citation>
    <scope>NUCLEOTIDE SEQUENCE [LARGE SCALE GENOMIC DNA]</scope>
    <source>
        <strain evidence="14 15">M1-21</strain>
    </source>
</reference>
<keyword evidence="10 11" id="KW-0472">Membrane</keyword>
<evidence type="ECO:0000256" key="1">
    <source>
        <dbReference type="ARBA" id="ARBA00000085"/>
    </source>
</evidence>
<name>A0ABU9YYQ8_9RHOO</name>
<dbReference type="InterPro" id="IPR005467">
    <property type="entry name" value="His_kinase_dom"/>
</dbReference>
<evidence type="ECO:0000256" key="8">
    <source>
        <dbReference type="ARBA" id="ARBA00022989"/>
    </source>
</evidence>
<feature type="domain" description="HAMP" evidence="13">
    <location>
        <begin position="186"/>
        <end position="239"/>
    </location>
</feature>
<evidence type="ECO:0000256" key="3">
    <source>
        <dbReference type="ARBA" id="ARBA00012438"/>
    </source>
</evidence>
<keyword evidence="4" id="KW-0597">Phosphoprotein</keyword>
<dbReference type="EMBL" id="JBDIVE010000005">
    <property type="protein sequence ID" value="MEN3068944.1"/>
    <property type="molecule type" value="Genomic_DNA"/>
</dbReference>